<feature type="region of interest" description="Disordered" evidence="3">
    <location>
        <begin position="296"/>
        <end position="342"/>
    </location>
</feature>
<comment type="similarity">
    <text evidence="1">Belongs to the jacalin lectin family.</text>
</comment>
<dbReference type="AlphaFoldDB" id="A0A5S9WNW9"/>
<feature type="region of interest" description="Disordered" evidence="3">
    <location>
        <begin position="483"/>
        <end position="503"/>
    </location>
</feature>
<proteinExistence type="inferred from homology"/>
<dbReference type="InterPro" id="IPR036404">
    <property type="entry name" value="Jacalin-like_lectin_dom_sf"/>
</dbReference>
<dbReference type="Gene3D" id="2.100.10.30">
    <property type="entry name" value="Jacalin-like lectin domain"/>
    <property type="match status" value="4"/>
</dbReference>
<keyword evidence="2" id="KW-0430">Lectin</keyword>
<feature type="domain" description="Jacalin-type lectin" evidence="4">
    <location>
        <begin position="156"/>
        <end position="291"/>
    </location>
</feature>
<evidence type="ECO:0000256" key="1">
    <source>
        <dbReference type="ARBA" id="ARBA00006568"/>
    </source>
</evidence>
<feature type="domain" description="Jacalin-type lectin" evidence="4">
    <location>
        <begin position="2"/>
        <end position="151"/>
    </location>
</feature>
<reference evidence="5 6" key="1">
    <citation type="submission" date="2019-12" db="EMBL/GenBank/DDBJ databases">
        <authorList>
            <person name="Jiao W.-B."/>
            <person name="Schneeberger K."/>
        </authorList>
    </citation>
    <scope>NUCLEOTIDE SEQUENCE [LARGE SCALE GENOMIC DNA]</scope>
    <source>
        <strain evidence="6">cv. C24</strain>
    </source>
</reference>
<name>A0A5S9WNW9_ARATH</name>
<gene>
    <name evidence="5" type="ORF">C24_LOCUS4197</name>
</gene>
<dbReference type="EMBL" id="CACSHJ010000087">
    <property type="protein sequence ID" value="CAA0288142.1"/>
    <property type="molecule type" value="Genomic_DNA"/>
</dbReference>
<evidence type="ECO:0000256" key="3">
    <source>
        <dbReference type="SAM" id="MobiDB-lite"/>
    </source>
</evidence>
<dbReference type="PROSITE" id="PS51752">
    <property type="entry name" value="JACALIN_LECTIN"/>
    <property type="match status" value="4"/>
</dbReference>
<dbReference type="Proteomes" id="UP000434276">
    <property type="component" value="Unassembled WGS sequence"/>
</dbReference>
<protein>
    <recommendedName>
        <fullName evidence="4">Jacalin-type lectin domain-containing protein</fullName>
    </recommendedName>
</protein>
<dbReference type="InterPro" id="IPR001229">
    <property type="entry name" value="Jacalin-like_lectin_dom"/>
</dbReference>
<dbReference type="ExpressionAtlas" id="A0A5S9WNW9">
    <property type="expression patterns" value="baseline and differential"/>
</dbReference>
<feature type="compositionally biased region" description="Pro residues" evidence="3">
    <location>
        <begin position="296"/>
        <end position="338"/>
    </location>
</feature>
<dbReference type="GO" id="GO:0030246">
    <property type="term" value="F:carbohydrate binding"/>
    <property type="evidence" value="ECO:0007669"/>
    <property type="project" value="UniProtKB-KW"/>
</dbReference>
<feature type="compositionally biased region" description="Low complexity" evidence="3">
    <location>
        <begin position="483"/>
        <end position="494"/>
    </location>
</feature>
<dbReference type="PANTHER" id="PTHR47293">
    <property type="entry name" value="JACALIN-RELATED LECTIN 3"/>
    <property type="match status" value="1"/>
</dbReference>
<dbReference type="FunFam" id="2.100.10.30:FF:000001">
    <property type="entry name" value="Jacalin-related lectin 33"/>
    <property type="match status" value="4"/>
</dbReference>
<feature type="domain" description="Jacalin-type lectin" evidence="4">
    <location>
        <begin position="494"/>
        <end position="637"/>
    </location>
</feature>
<organism evidence="5 6">
    <name type="scientific">Arabidopsis thaliana</name>
    <name type="common">Mouse-ear cress</name>
    <dbReference type="NCBI Taxonomy" id="3702"/>
    <lineage>
        <taxon>Eukaryota</taxon>
        <taxon>Viridiplantae</taxon>
        <taxon>Streptophyta</taxon>
        <taxon>Embryophyta</taxon>
        <taxon>Tracheophyta</taxon>
        <taxon>Spermatophyta</taxon>
        <taxon>Magnoliopsida</taxon>
        <taxon>eudicotyledons</taxon>
        <taxon>Gunneridae</taxon>
        <taxon>Pentapetalae</taxon>
        <taxon>rosids</taxon>
        <taxon>malvids</taxon>
        <taxon>Brassicales</taxon>
        <taxon>Brassicaceae</taxon>
        <taxon>Camelineae</taxon>
        <taxon>Arabidopsis</taxon>
    </lineage>
</organism>
<dbReference type="SMART" id="SM00915">
    <property type="entry name" value="Jacalin"/>
    <property type="match status" value="4"/>
</dbReference>
<dbReference type="Pfam" id="PF01419">
    <property type="entry name" value="Jacalin"/>
    <property type="match status" value="4"/>
</dbReference>
<dbReference type="SUPFAM" id="SSF51101">
    <property type="entry name" value="Mannose-binding lectins"/>
    <property type="match status" value="4"/>
</dbReference>
<dbReference type="InterPro" id="IPR033734">
    <property type="entry name" value="Jacalin-like_lectin_dom_plant"/>
</dbReference>
<feature type="domain" description="Jacalin-type lectin" evidence="4">
    <location>
        <begin position="338"/>
        <end position="481"/>
    </location>
</feature>
<evidence type="ECO:0000313" key="6">
    <source>
        <dbReference type="Proteomes" id="UP000434276"/>
    </source>
</evidence>
<dbReference type="OrthoDB" id="1091867at2759"/>
<evidence type="ECO:0000313" key="5">
    <source>
        <dbReference type="EMBL" id="CAA0288142.1"/>
    </source>
</evidence>
<evidence type="ECO:0000256" key="2">
    <source>
        <dbReference type="ARBA" id="ARBA00022734"/>
    </source>
</evidence>
<dbReference type="CDD" id="cd09612">
    <property type="entry name" value="Jacalin"/>
    <property type="match status" value="4"/>
</dbReference>
<evidence type="ECO:0000259" key="4">
    <source>
        <dbReference type="PROSITE" id="PS51752"/>
    </source>
</evidence>
<sequence>MSEKVGAMGGNKGGAFDDGVFDGVKKVIVGKDFNNVTYIKVEYEKDGKFEIREHGTNRGQLKEFSVDYPNEYITAVGGSYDTVFGYGSALIKSLLFKTSYGRTSPILGHTTLLGNPAGKEFMLESKYGGKLLGFHGRSGEALDAIGPHFFAVNSSLKHFKPQGGNGGSAWDDGAFDGVRKVLVGRNGKFVSYVRFEYAKGERMVPHAHGKRQEAPQEFVVDYPNEHITSVEGTIDGYLSSLKFTTSKGRTSPVFGNVVGSKFVFEETSFKLVGFCGRSGEAIDALGAHFAPLPAPTPAPAPAPAPVPAPAPAPAPSPAPASAPVPAPAPTPAPAPAPPNKVEALGGNGGTIFDDGAFDHVRKVYIGQGDSGVAYVKFEYRKDGKRETREHGKMTVLGTEEFEVESDDYITSIEVSVDNVFGFKSEIVTSLVFKTFKGITSQPFGMETEKKLELKDGKGGKLVGFHGKASDVLYALGAYFAPTTNSTTPSTPSTSKKLQARGGNGGASWDDGVFDGVRKILVGQGNDGVAFVTFEYNKGSQAILGDRHGKQTLLGTETFELDYPSEYITSVEGYYDKIFGVEAEVVTSLTFKTNKRTSQPFGMTAGEHFELNEDGYKIVGFHGKAGDLVHQIGVHAVPIFTNYRCVF</sequence>
<dbReference type="PANTHER" id="PTHR47293:SF75">
    <property type="entry name" value="MYROSINASE-BINDING PROTEIN 2"/>
    <property type="match status" value="1"/>
</dbReference>
<accession>A0A5S9WNW9</accession>